<sequence length="56" mass="6417">MPPFATYLHSYMTSQFDTIYARLTLFDNTLADHTASLRRLKVSHSSRKVGPSRSSR</sequence>
<organism evidence="1 2">
    <name type="scientific">Stephania yunnanensis</name>
    <dbReference type="NCBI Taxonomy" id="152371"/>
    <lineage>
        <taxon>Eukaryota</taxon>
        <taxon>Viridiplantae</taxon>
        <taxon>Streptophyta</taxon>
        <taxon>Embryophyta</taxon>
        <taxon>Tracheophyta</taxon>
        <taxon>Spermatophyta</taxon>
        <taxon>Magnoliopsida</taxon>
        <taxon>Ranunculales</taxon>
        <taxon>Menispermaceae</taxon>
        <taxon>Menispermoideae</taxon>
        <taxon>Cissampelideae</taxon>
        <taxon>Stephania</taxon>
    </lineage>
</organism>
<dbReference type="AlphaFoldDB" id="A0AAP0EN77"/>
<name>A0AAP0EN77_9MAGN</name>
<dbReference type="EMBL" id="JBBNAF010000012">
    <property type="protein sequence ID" value="KAK9092708.1"/>
    <property type="molecule type" value="Genomic_DNA"/>
</dbReference>
<protein>
    <submittedName>
        <fullName evidence="1">Uncharacterized protein</fullName>
    </submittedName>
</protein>
<evidence type="ECO:0000313" key="1">
    <source>
        <dbReference type="EMBL" id="KAK9092708.1"/>
    </source>
</evidence>
<reference evidence="1 2" key="1">
    <citation type="submission" date="2024-01" db="EMBL/GenBank/DDBJ databases">
        <title>Genome assemblies of Stephania.</title>
        <authorList>
            <person name="Yang L."/>
        </authorList>
    </citation>
    <scope>NUCLEOTIDE SEQUENCE [LARGE SCALE GENOMIC DNA]</scope>
    <source>
        <strain evidence="1">YNDBR</strain>
        <tissue evidence="1">Leaf</tissue>
    </source>
</reference>
<keyword evidence="2" id="KW-1185">Reference proteome</keyword>
<dbReference type="Proteomes" id="UP001420932">
    <property type="component" value="Unassembled WGS sequence"/>
</dbReference>
<proteinExistence type="predicted"/>
<comment type="caution">
    <text evidence="1">The sequence shown here is derived from an EMBL/GenBank/DDBJ whole genome shotgun (WGS) entry which is preliminary data.</text>
</comment>
<gene>
    <name evidence="1" type="ORF">Syun_027619</name>
</gene>
<evidence type="ECO:0000313" key="2">
    <source>
        <dbReference type="Proteomes" id="UP001420932"/>
    </source>
</evidence>
<accession>A0AAP0EN77</accession>